<dbReference type="AlphaFoldDB" id="A0A1W1C6P8"/>
<dbReference type="EMBL" id="FPHM01000069">
    <property type="protein sequence ID" value="SFV61361.1"/>
    <property type="molecule type" value="Genomic_DNA"/>
</dbReference>
<evidence type="ECO:0000313" key="1">
    <source>
        <dbReference type="EMBL" id="SFV61361.1"/>
    </source>
</evidence>
<reference evidence="1" key="1">
    <citation type="submission" date="2016-10" db="EMBL/GenBank/DDBJ databases">
        <authorList>
            <person name="de Groot N.N."/>
        </authorList>
    </citation>
    <scope>NUCLEOTIDE SEQUENCE</scope>
</reference>
<name>A0A1W1C6P8_9ZZZZ</name>
<organism evidence="1">
    <name type="scientific">hydrothermal vent metagenome</name>
    <dbReference type="NCBI Taxonomy" id="652676"/>
    <lineage>
        <taxon>unclassified sequences</taxon>
        <taxon>metagenomes</taxon>
        <taxon>ecological metagenomes</taxon>
    </lineage>
</organism>
<accession>A0A1W1C6P8</accession>
<protein>
    <submittedName>
        <fullName evidence="1">Uncharacterized protein</fullName>
    </submittedName>
</protein>
<gene>
    <name evidence="1" type="ORF">MNB_SV-13-2135</name>
</gene>
<sequence>MDAPKPIQDVNNKTITWIISASSKEGAIELVGHIQFMVKKLEEGNNPRAWDKLFLMEAYMKKNSHYNTKVERGGIDVIIIKEAYTSCSYEVLSAHSNLVAGDFFTRADVGQDYSAIAEAILASPSCVKEKIDIEHYIIDRQHTRG</sequence>
<proteinExistence type="predicted"/>